<sequence length="155" mass="17362">MKFFLGTYVRKVDRNGRVSIPAKFRTLLGESDESAEVHIFRSRHDDNVLIGCGDAFLEKLFERLEREDPTSQAYEDISYSIFGGVSTLTIDGDGRIVLPPELREAVGVEKEIAFVGRGDQFSLMHPDVASGKVEEGRVRSRSAHEGMLSKRGRDE</sequence>
<feature type="region of interest" description="Disordered" evidence="8">
    <location>
        <begin position="132"/>
        <end position="155"/>
    </location>
</feature>
<dbReference type="PANTHER" id="PTHR34701:SF1">
    <property type="entry name" value="TRANSCRIPTIONAL REGULATOR MRAZ"/>
    <property type="match status" value="1"/>
</dbReference>
<evidence type="ECO:0000256" key="1">
    <source>
        <dbReference type="ARBA" id="ARBA00013860"/>
    </source>
</evidence>
<comment type="subunit">
    <text evidence="7">Forms oligomers.</text>
</comment>
<dbReference type="PROSITE" id="PS51740">
    <property type="entry name" value="SPOVT_ABRB"/>
    <property type="match status" value="2"/>
</dbReference>
<feature type="domain" description="SpoVT-AbrB" evidence="9">
    <location>
        <begin position="7"/>
        <end position="55"/>
    </location>
</feature>
<dbReference type="CDD" id="cd16320">
    <property type="entry name" value="MraZ_N"/>
    <property type="match status" value="1"/>
</dbReference>
<keyword evidence="6 7" id="KW-0804">Transcription</keyword>
<evidence type="ECO:0000256" key="8">
    <source>
        <dbReference type="SAM" id="MobiDB-lite"/>
    </source>
</evidence>
<evidence type="ECO:0000256" key="6">
    <source>
        <dbReference type="ARBA" id="ARBA00023163"/>
    </source>
</evidence>
<evidence type="ECO:0000256" key="2">
    <source>
        <dbReference type="ARBA" id="ARBA00022490"/>
    </source>
</evidence>
<comment type="similarity">
    <text evidence="7">Belongs to the MraZ family.</text>
</comment>
<dbReference type="GO" id="GO:0000976">
    <property type="term" value="F:transcription cis-regulatory region binding"/>
    <property type="evidence" value="ECO:0007669"/>
    <property type="project" value="TreeGrafter"/>
</dbReference>
<accession>A0A2M9G217</accession>
<keyword evidence="3" id="KW-0677">Repeat</keyword>
<dbReference type="GO" id="GO:0009295">
    <property type="term" value="C:nucleoid"/>
    <property type="evidence" value="ECO:0007669"/>
    <property type="project" value="UniProtKB-SubCell"/>
</dbReference>
<dbReference type="InterPro" id="IPR035642">
    <property type="entry name" value="MraZ_N"/>
</dbReference>
<evidence type="ECO:0000256" key="5">
    <source>
        <dbReference type="ARBA" id="ARBA00023125"/>
    </source>
</evidence>
<keyword evidence="2 7" id="KW-0963">Cytoplasm</keyword>
<evidence type="ECO:0000256" key="7">
    <source>
        <dbReference type="HAMAP-Rule" id="MF_01008"/>
    </source>
</evidence>
<dbReference type="GO" id="GO:0003700">
    <property type="term" value="F:DNA-binding transcription factor activity"/>
    <property type="evidence" value="ECO:0007669"/>
    <property type="project" value="UniProtKB-UniRule"/>
</dbReference>
<keyword evidence="5 7" id="KW-0238">DNA-binding</keyword>
<dbReference type="Pfam" id="PF02381">
    <property type="entry name" value="MraZ"/>
    <property type="match status" value="2"/>
</dbReference>
<evidence type="ECO:0000313" key="10">
    <source>
        <dbReference type="EMBL" id="PJK29759.1"/>
    </source>
</evidence>
<dbReference type="AlphaFoldDB" id="A0A2M9G217"/>
<dbReference type="EMBL" id="PHIG01000031">
    <property type="protein sequence ID" value="PJK29759.1"/>
    <property type="molecule type" value="Genomic_DNA"/>
</dbReference>
<dbReference type="CDD" id="cd16321">
    <property type="entry name" value="MraZ_C"/>
    <property type="match status" value="1"/>
</dbReference>
<dbReference type="InterPro" id="IPR020603">
    <property type="entry name" value="MraZ_dom"/>
</dbReference>
<dbReference type="InterPro" id="IPR038619">
    <property type="entry name" value="MraZ_sf"/>
</dbReference>
<name>A0A2M9G217_9PROT</name>
<dbReference type="OrthoDB" id="9807753at2"/>
<proteinExistence type="inferred from homology"/>
<evidence type="ECO:0000256" key="3">
    <source>
        <dbReference type="ARBA" id="ARBA00022737"/>
    </source>
</evidence>
<comment type="subcellular location">
    <subcellularLocation>
        <location evidence="7">Cytoplasm</location>
        <location evidence="7">Nucleoid</location>
    </subcellularLocation>
</comment>
<dbReference type="GO" id="GO:0005737">
    <property type="term" value="C:cytoplasm"/>
    <property type="evidence" value="ECO:0007669"/>
    <property type="project" value="UniProtKB-UniRule"/>
</dbReference>
<evidence type="ECO:0000259" key="9">
    <source>
        <dbReference type="PROSITE" id="PS51740"/>
    </source>
</evidence>
<feature type="domain" description="SpoVT-AbrB" evidence="9">
    <location>
        <begin position="85"/>
        <end position="128"/>
    </location>
</feature>
<dbReference type="SMART" id="SM00966">
    <property type="entry name" value="SpoVT_AbrB"/>
    <property type="match status" value="2"/>
</dbReference>
<evidence type="ECO:0000256" key="4">
    <source>
        <dbReference type="ARBA" id="ARBA00023015"/>
    </source>
</evidence>
<dbReference type="HAMAP" id="MF_01008">
    <property type="entry name" value="MraZ"/>
    <property type="match status" value="1"/>
</dbReference>
<dbReference type="InterPro" id="IPR003444">
    <property type="entry name" value="MraZ"/>
</dbReference>
<keyword evidence="11" id="KW-1185">Reference proteome</keyword>
<dbReference type="PANTHER" id="PTHR34701">
    <property type="entry name" value="TRANSCRIPTIONAL REGULATOR MRAZ"/>
    <property type="match status" value="1"/>
</dbReference>
<keyword evidence="4 7" id="KW-0805">Transcription regulation</keyword>
<dbReference type="SUPFAM" id="SSF89447">
    <property type="entry name" value="AbrB/MazE/MraZ-like"/>
    <property type="match status" value="1"/>
</dbReference>
<protein>
    <recommendedName>
        <fullName evidence="1 7">Transcriptional regulator MraZ</fullName>
    </recommendedName>
</protein>
<dbReference type="InterPro" id="IPR035644">
    <property type="entry name" value="MraZ_C"/>
</dbReference>
<evidence type="ECO:0000313" key="11">
    <source>
        <dbReference type="Proteomes" id="UP000229498"/>
    </source>
</evidence>
<dbReference type="Gene3D" id="3.40.1550.20">
    <property type="entry name" value="Transcriptional regulator MraZ domain"/>
    <property type="match status" value="1"/>
</dbReference>
<reference evidence="10 11" key="1">
    <citation type="submission" date="2017-11" db="EMBL/GenBank/DDBJ databases">
        <title>Draft genome sequence of Rhizobiales bacterium SY3-13.</title>
        <authorList>
            <person name="Sun C."/>
        </authorList>
    </citation>
    <scope>NUCLEOTIDE SEQUENCE [LARGE SCALE GENOMIC DNA]</scope>
    <source>
        <strain evidence="10 11">SY3-13</strain>
    </source>
</reference>
<dbReference type="RefSeq" id="WP_109793400.1">
    <property type="nucleotide sequence ID" value="NZ_PHIG01000031.1"/>
</dbReference>
<dbReference type="Proteomes" id="UP000229498">
    <property type="component" value="Unassembled WGS sequence"/>
</dbReference>
<comment type="caution">
    <text evidence="10">The sequence shown here is derived from an EMBL/GenBank/DDBJ whole genome shotgun (WGS) entry which is preliminary data.</text>
</comment>
<dbReference type="GO" id="GO:2000143">
    <property type="term" value="P:negative regulation of DNA-templated transcription initiation"/>
    <property type="evidence" value="ECO:0007669"/>
    <property type="project" value="TreeGrafter"/>
</dbReference>
<organism evidence="10 11">
    <name type="scientific">Minwuia thermotolerans</name>
    <dbReference type="NCBI Taxonomy" id="2056226"/>
    <lineage>
        <taxon>Bacteria</taxon>
        <taxon>Pseudomonadati</taxon>
        <taxon>Pseudomonadota</taxon>
        <taxon>Alphaproteobacteria</taxon>
        <taxon>Minwuiales</taxon>
        <taxon>Minwuiaceae</taxon>
        <taxon>Minwuia</taxon>
    </lineage>
</organism>
<dbReference type="InterPro" id="IPR007159">
    <property type="entry name" value="SpoVT-AbrB_dom"/>
</dbReference>
<gene>
    <name evidence="7" type="primary">mraZ</name>
    <name evidence="10" type="ORF">CVT23_08235</name>
</gene>
<dbReference type="InterPro" id="IPR037914">
    <property type="entry name" value="SpoVT-AbrB_sf"/>
</dbReference>